<dbReference type="OrthoDB" id="4728265at2"/>
<accession>A0A1X2KK70</accession>
<dbReference type="RefSeq" id="WP_085292795.1">
    <property type="nucleotide sequence ID" value="NZ_NCXM01000043.1"/>
</dbReference>
<evidence type="ECO:0000313" key="2">
    <source>
        <dbReference type="EMBL" id="OSC22025.1"/>
    </source>
</evidence>
<dbReference type="Proteomes" id="UP000242320">
    <property type="component" value="Unassembled WGS sequence"/>
</dbReference>
<gene>
    <name evidence="2" type="ORF">B8W69_27210</name>
</gene>
<keyword evidence="1" id="KW-0732">Signal</keyword>
<reference evidence="2 3" key="1">
    <citation type="submission" date="2017-04" db="EMBL/GenBank/DDBJ databases">
        <title>The new phylogeny of genus Mycobacterium.</title>
        <authorList>
            <person name="Tortoli E."/>
            <person name="Trovato A."/>
            <person name="Cirillo D.M."/>
        </authorList>
    </citation>
    <scope>NUCLEOTIDE SEQUENCE [LARGE SCALE GENOMIC DNA]</scope>
    <source>
        <strain evidence="2 3">DSM 45247</strain>
    </source>
</reference>
<protein>
    <recommendedName>
        <fullName evidence="4">DUF732 domain-containing protein</fullName>
    </recommendedName>
</protein>
<proteinExistence type="predicted"/>
<feature type="chain" id="PRO_5012100682" description="DUF732 domain-containing protein" evidence="1">
    <location>
        <begin position="40"/>
        <end position="141"/>
    </location>
</feature>
<dbReference type="EMBL" id="NCXM01000043">
    <property type="protein sequence ID" value="OSC22025.1"/>
    <property type="molecule type" value="Genomic_DNA"/>
</dbReference>
<sequence>MATTRTRSRTRISSFFAAGAVLATSMVGGAVLAAPQASAACNLSQADDQYINLLAQNKMTHTADFTDCHMAAEGRWFADQVRSHPNPFGEAQELVNMVTNTTHMSQAQAEWEVESAIYVYAPDMIPKIKDGAAQANWPTEG</sequence>
<evidence type="ECO:0000256" key="1">
    <source>
        <dbReference type="SAM" id="SignalP"/>
    </source>
</evidence>
<name>A0A1X2KK70_9MYCO</name>
<organism evidence="2 3">
    <name type="scientific">Mycolicibacterium vulneris</name>
    <dbReference type="NCBI Taxonomy" id="547163"/>
    <lineage>
        <taxon>Bacteria</taxon>
        <taxon>Bacillati</taxon>
        <taxon>Actinomycetota</taxon>
        <taxon>Actinomycetes</taxon>
        <taxon>Mycobacteriales</taxon>
        <taxon>Mycobacteriaceae</taxon>
        <taxon>Mycolicibacterium</taxon>
    </lineage>
</organism>
<keyword evidence="3" id="KW-1185">Reference proteome</keyword>
<dbReference type="AlphaFoldDB" id="A0A1X2KK70"/>
<comment type="caution">
    <text evidence="2">The sequence shown here is derived from an EMBL/GenBank/DDBJ whole genome shotgun (WGS) entry which is preliminary data.</text>
</comment>
<evidence type="ECO:0008006" key="4">
    <source>
        <dbReference type="Google" id="ProtNLM"/>
    </source>
</evidence>
<evidence type="ECO:0000313" key="3">
    <source>
        <dbReference type="Proteomes" id="UP000242320"/>
    </source>
</evidence>
<feature type="signal peptide" evidence="1">
    <location>
        <begin position="1"/>
        <end position="39"/>
    </location>
</feature>